<keyword evidence="3" id="KW-1185">Reference proteome</keyword>
<keyword evidence="1" id="KW-0812">Transmembrane</keyword>
<dbReference type="EMBL" id="CP046244">
    <property type="protein sequence ID" value="QGP93377.1"/>
    <property type="molecule type" value="Genomic_DNA"/>
</dbReference>
<keyword evidence="1" id="KW-1133">Transmembrane helix</keyword>
<evidence type="ECO:0000313" key="2">
    <source>
        <dbReference type="EMBL" id="QGP93377.1"/>
    </source>
</evidence>
<proteinExistence type="predicted"/>
<dbReference type="AlphaFoldDB" id="A0A6I5ZUZ8"/>
<evidence type="ECO:0000256" key="1">
    <source>
        <dbReference type="SAM" id="Phobius"/>
    </source>
</evidence>
<gene>
    <name evidence="2" type="ORF">MGLY_27850</name>
</gene>
<evidence type="ECO:0000313" key="3">
    <source>
        <dbReference type="Proteomes" id="UP000425916"/>
    </source>
</evidence>
<feature type="transmembrane region" description="Helical" evidence="1">
    <location>
        <begin position="30"/>
        <end position="51"/>
    </location>
</feature>
<organism evidence="2 3">
    <name type="scientific">Neomoorella glycerini</name>
    <dbReference type="NCBI Taxonomy" id="55779"/>
    <lineage>
        <taxon>Bacteria</taxon>
        <taxon>Bacillati</taxon>
        <taxon>Bacillota</taxon>
        <taxon>Clostridia</taxon>
        <taxon>Neomoorellales</taxon>
        <taxon>Neomoorellaceae</taxon>
        <taxon>Neomoorella</taxon>
    </lineage>
</organism>
<dbReference type="RefSeq" id="WP_170291092.1">
    <property type="nucleotide sequence ID" value="NZ_CP046244.1"/>
</dbReference>
<name>A0A6I5ZUZ8_9FIRM</name>
<dbReference type="Proteomes" id="UP000425916">
    <property type="component" value="Chromosome"/>
</dbReference>
<protein>
    <submittedName>
        <fullName evidence="2">Uncharacterized protein</fullName>
    </submittedName>
</protein>
<reference evidence="2 3" key="1">
    <citation type="submission" date="2019-11" db="EMBL/GenBank/DDBJ databases">
        <title>Genome sequence of Moorella glycerini DSM11254.</title>
        <authorList>
            <person name="Poehlein A."/>
            <person name="Boeer T."/>
            <person name="Daniel R."/>
        </authorList>
    </citation>
    <scope>NUCLEOTIDE SEQUENCE [LARGE SCALE GENOMIC DNA]</scope>
    <source>
        <strain evidence="2 3">DSM 11254</strain>
    </source>
</reference>
<sequence>MLRFLFSVFCLLFGAAVGVSLKGAVQYRPFIAVCFAGMLLCAGYLFWYHLAHIPRWREASREAGFRLLVLVPISSLLAWAVLFFSGAKLKTRKIRRAFELHIADRRKHRLAEFTGLLASDLSLLAGGLEPGTLIIWETRAPVPSAFRRYIRRKQAAGEAVWEKGGWGPARRFAARLARRGALVWTGRDQEYFFGRCSFEQESRDNHIFSPGVAVHGAGHHRGQCQVQAGK</sequence>
<keyword evidence="1" id="KW-0472">Membrane</keyword>
<feature type="transmembrane region" description="Helical" evidence="1">
    <location>
        <begin position="63"/>
        <end position="84"/>
    </location>
</feature>
<accession>A0A6I5ZUZ8</accession>